<evidence type="ECO:0000256" key="8">
    <source>
        <dbReference type="ARBA" id="ARBA00022840"/>
    </source>
</evidence>
<dbReference type="CDD" id="cd14014">
    <property type="entry name" value="STKc_PknB_like"/>
    <property type="match status" value="1"/>
</dbReference>
<dbReference type="PROSITE" id="PS50082">
    <property type="entry name" value="WD_REPEATS_2"/>
    <property type="match status" value="5"/>
</dbReference>
<feature type="repeat" description="WD" evidence="9">
    <location>
        <begin position="1423"/>
        <end position="1464"/>
    </location>
</feature>
<keyword evidence="11" id="KW-0472">Membrane</keyword>
<feature type="repeat" description="WD" evidence="9">
    <location>
        <begin position="1380"/>
        <end position="1422"/>
    </location>
</feature>
<dbReference type="Pfam" id="PF00069">
    <property type="entry name" value="Pkinase"/>
    <property type="match status" value="1"/>
</dbReference>
<dbReference type="InterPro" id="IPR049052">
    <property type="entry name" value="nSTAND1"/>
</dbReference>
<organism evidence="13 14">
    <name type="scientific">Actinophytocola xinjiangensis</name>
    <dbReference type="NCBI Taxonomy" id="485602"/>
    <lineage>
        <taxon>Bacteria</taxon>
        <taxon>Bacillati</taxon>
        <taxon>Actinomycetota</taxon>
        <taxon>Actinomycetes</taxon>
        <taxon>Pseudonocardiales</taxon>
        <taxon>Pseudonocardiaceae</taxon>
    </lineage>
</organism>
<dbReference type="SMART" id="SM00220">
    <property type="entry name" value="S_TKc"/>
    <property type="match status" value="1"/>
</dbReference>
<dbReference type="SUPFAM" id="SSF50998">
    <property type="entry name" value="Quinoprotein alcohol dehydrogenase-like"/>
    <property type="match status" value="2"/>
</dbReference>
<keyword evidence="5" id="KW-0677">Repeat</keyword>
<dbReference type="PANTHER" id="PTHR19879:SF9">
    <property type="entry name" value="TRANSCRIPTION INITIATION FACTOR TFIID SUBUNIT 5"/>
    <property type="match status" value="1"/>
</dbReference>
<evidence type="ECO:0000256" key="11">
    <source>
        <dbReference type="SAM" id="Phobius"/>
    </source>
</evidence>
<dbReference type="InterPro" id="IPR015943">
    <property type="entry name" value="WD40/YVTN_repeat-like_dom_sf"/>
</dbReference>
<keyword evidence="14" id="KW-1185">Reference proteome</keyword>
<evidence type="ECO:0000256" key="6">
    <source>
        <dbReference type="ARBA" id="ARBA00022741"/>
    </source>
</evidence>
<dbReference type="InterPro" id="IPR008271">
    <property type="entry name" value="Ser/Thr_kinase_AS"/>
</dbReference>
<proteinExistence type="predicted"/>
<dbReference type="FunFam" id="1.10.510.10:FF:000021">
    <property type="entry name" value="Serine/threonine protein kinase"/>
    <property type="match status" value="1"/>
</dbReference>
<dbReference type="SMART" id="SM00320">
    <property type="entry name" value="WD40"/>
    <property type="match status" value="9"/>
</dbReference>
<dbReference type="GO" id="GO:0005524">
    <property type="term" value="F:ATP binding"/>
    <property type="evidence" value="ECO:0007669"/>
    <property type="project" value="UniProtKB-UniRule"/>
</dbReference>
<feature type="repeat" description="WD" evidence="9">
    <location>
        <begin position="961"/>
        <end position="1002"/>
    </location>
</feature>
<dbReference type="InterPro" id="IPR019775">
    <property type="entry name" value="WD40_repeat_CS"/>
</dbReference>
<dbReference type="Gene3D" id="2.130.10.10">
    <property type="entry name" value="YVTN repeat-like/Quinoprotein amine dehydrogenase"/>
    <property type="match status" value="5"/>
</dbReference>
<keyword evidence="11" id="KW-0812">Transmembrane</keyword>
<keyword evidence="4" id="KW-0808">Transferase</keyword>
<dbReference type="SUPFAM" id="SSF52540">
    <property type="entry name" value="P-loop containing nucleoside triphosphate hydrolases"/>
    <property type="match status" value="1"/>
</dbReference>
<evidence type="ECO:0000256" key="10">
    <source>
        <dbReference type="PROSITE-ProRule" id="PRU10141"/>
    </source>
</evidence>
<name>A0A7Z1B030_9PSEU</name>
<dbReference type="InterPro" id="IPR017441">
    <property type="entry name" value="Protein_kinase_ATP_BS"/>
</dbReference>
<gene>
    <name evidence="13" type="ORF">BLA60_08325</name>
</gene>
<accession>A0A7Z1B030</accession>
<dbReference type="InterPro" id="IPR027417">
    <property type="entry name" value="P-loop_NTPase"/>
</dbReference>
<evidence type="ECO:0000256" key="9">
    <source>
        <dbReference type="PROSITE-ProRule" id="PRU00221"/>
    </source>
</evidence>
<feature type="binding site" evidence="10">
    <location>
        <position position="42"/>
    </location>
    <ligand>
        <name>ATP</name>
        <dbReference type="ChEBI" id="CHEBI:30616"/>
    </ligand>
</feature>
<keyword evidence="8 10" id="KW-0067">ATP-binding</keyword>
<keyword evidence="3 9" id="KW-0853">WD repeat</keyword>
<reference evidence="13 14" key="1">
    <citation type="submission" date="2016-12" db="EMBL/GenBank/DDBJ databases">
        <title>The draft genome sequence of Actinophytocola xinjiangensis.</title>
        <authorList>
            <person name="Wang W."/>
            <person name="Yuan L."/>
        </authorList>
    </citation>
    <scope>NUCLEOTIDE SEQUENCE [LARGE SCALE GENOMIC DNA]</scope>
    <source>
        <strain evidence="13 14">CGMCC 4.4663</strain>
    </source>
</reference>
<dbReference type="RefSeq" id="WP_075132214.1">
    <property type="nucleotide sequence ID" value="NZ_MSIF01000003.1"/>
</dbReference>
<dbReference type="OrthoDB" id="192618at2"/>
<evidence type="ECO:0000313" key="14">
    <source>
        <dbReference type="Proteomes" id="UP000185696"/>
    </source>
</evidence>
<dbReference type="PROSITE" id="PS00678">
    <property type="entry name" value="WD_REPEATS_1"/>
    <property type="match status" value="2"/>
</dbReference>
<feature type="repeat" description="WD" evidence="9">
    <location>
        <begin position="1149"/>
        <end position="1186"/>
    </location>
</feature>
<feature type="domain" description="Protein kinase" evidence="12">
    <location>
        <begin position="13"/>
        <end position="271"/>
    </location>
</feature>
<dbReference type="Proteomes" id="UP000185696">
    <property type="component" value="Unassembled WGS sequence"/>
</dbReference>
<feature type="repeat" description="WD" evidence="9">
    <location>
        <begin position="826"/>
        <end position="867"/>
    </location>
</feature>
<keyword evidence="2" id="KW-0723">Serine/threonine-protein kinase</keyword>
<dbReference type="GO" id="GO:0004674">
    <property type="term" value="F:protein serine/threonine kinase activity"/>
    <property type="evidence" value="ECO:0007669"/>
    <property type="project" value="UniProtKB-KW"/>
</dbReference>
<dbReference type="PANTHER" id="PTHR19879">
    <property type="entry name" value="TRANSCRIPTION INITIATION FACTOR TFIID"/>
    <property type="match status" value="1"/>
</dbReference>
<protein>
    <recommendedName>
        <fullName evidence="1">non-specific serine/threonine protein kinase</fullName>
        <ecNumber evidence="1">2.7.11.1</ecNumber>
    </recommendedName>
</protein>
<evidence type="ECO:0000256" key="3">
    <source>
        <dbReference type="ARBA" id="ARBA00022574"/>
    </source>
</evidence>
<keyword evidence="7" id="KW-0418">Kinase</keyword>
<dbReference type="PROSITE" id="PS50294">
    <property type="entry name" value="WD_REPEATS_REGION"/>
    <property type="match status" value="2"/>
</dbReference>
<dbReference type="InterPro" id="IPR001680">
    <property type="entry name" value="WD40_rpt"/>
</dbReference>
<dbReference type="InterPro" id="IPR011047">
    <property type="entry name" value="Quinoprotein_ADH-like_sf"/>
</dbReference>
<dbReference type="Pfam" id="PF00400">
    <property type="entry name" value="WD40"/>
    <property type="match status" value="4"/>
</dbReference>
<keyword evidence="6 10" id="KW-0547">Nucleotide-binding</keyword>
<feature type="transmembrane region" description="Helical" evidence="11">
    <location>
        <begin position="742"/>
        <end position="764"/>
    </location>
</feature>
<dbReference type="PROSITE" id="PS50011">
    <property type="entry name" value="PROTEIN_KINASE_DOM"/>
    <property type="match status" value="1"/>
</dbReference>
<sequence>MSGDVAPELFGPYRIEELLGRGGMGEVHRAYDTVNRRYVALKRLPGAAGEEFRARFRREARIAAELSAPHIVPIHAHGEIDGQLYLDMRLVDGQDLKRLLANGPLDPVRANEILVQVASALDAAHARDVLHRDVKPANILLDADGTAYLADFGIARSVAPDVTKLTQTGEQIGTLDYMAPERLMRDDVDATSDVYSLACVLFQCLTGRVPFPAPDTVGKLAAQLNDPPPSPSLFDRRIPPAMDLVVRTGMDKDPRRRYPTAGELMAAASAVTAEAPTAAVIDLPAGADPGQTYFVRLLATMGGQLTADPPTKVVHDRCPYPGLQSFGTTDSDWFFGREQAVRDLLARLARQHADAGPLLVVGASGAGKSSLLHAGLLAAHTRNDPGAPRLAMTPGEHPIGTLAARLAALTHTDPQQLAWQLFEHPERLGALCRGATAASDAPLVIAVDQVEELFTQTTDPREREAFVVALANAWPARVVLAVRADFVEHCITLDPLKPALAAPYVLGPLTADELAQVVTRPAEAAGLLVEPGLVDRLITDVGAGRDPGALPRLAHALRETWHNRSGNVLTLTGYQRTGGVDRAVALTADGVYSRLTEHDRYALRAAMLRMVTLLDGGGIARRQASRADIPAPVLESLVSARLVTVDQDSVTLSHDALLTAWPRLGEWVAEDRAGLLVRQQLDEAAAGWRAGGHDRGDLYRGARLVAALDWAAGRADLTRDETAFLHASDRDRRRRTRRLRGVVAGLATLLVLALVAGFVAVLAYDEATRERNVALSRQLAAQSLAVGDVDPVDAMRKAVQGWRTSQTPEARGALLSARMLSYPTEFDAGLTGVRAADINQDSSLIAIGNGDGEIVLWDVEAGRRREVQLTNTGAVAAVRFSPDGTLLATSSLDSENQDSGVYVWDVATGQQVSRLHDVYPAIGAVAWRPDGEAVAAVTIREDGTAWVPEWNPRTGKVIRWVASDAQVTFALAYGVDGDRLAVGRADGGVELWEPATGRRISSHFDHQRTSSNAEMTPVLVAMSKDLLATASSSDNMIRFWHPRTGVLLRQTPDVTRHVTDPGQGPSAMTFNTDGSMLYTNSDTATISLWNPISGAYLGGLPQGRRSGTAGGGTVLAVAASGDGRTRMAANSDGTVLRWFTNDGWHIEPSGSITGLAFHPDGRRVTAGEADGTLYTWDTRTNEQVGRPEKSDSAIFGVLYTPDGTRIVGSEKATFSVVPPGLGITPERSVSIEGRMFRGAMAVSPDGRWLAAAHEALQDTESGEDHRITVWDVATLTERAELVLGDQWPVRLLFSPGGDQLRALTNTPLAPTTGAGIGEDAASSMVTWKVPSFTDDQRRPLGEDTVTAMVFTPDGASLITGGTGGTIELRDPVTGERRETFGEHPSAIRALAVSPDGRTVASVTTEDAYVRLWNLADRQLLAVLDGHGASVNRLEFSPDGSRLATGSTDTDVGLWVVDPDEAADQICADLRAAHTPGLDGVC</sequence>
<keyword evidence="11" id="KW-1133">Transmembrane helix</keyword>
<comment type="caution">
    <text evidence="13">The sequence shown here is derived from an EMBL/GenBank/DDBJ whole genome shotgun (WGS) entry which is preliminary data.</text>
</comment>
<dbReference type="Pfam" id="PF20703">
    <property type="entry name" value="nSTAND1"/>
    <property type="match status" value="1"/>
</dbReference>
<dbReference type="InterPro" id="IPR000719">
    <property type="entry name" value="Prot_kinase_dom"/>
</dbReference>
<evidence type="ECO:0000256" key="2">
    <source>
        <dbReference type="ARBA" id="ARBA00022527"/>
    </source>
</evidence>
<dbReference type="EMBL" id="MSIF01000003">
    <property type="protein sequence ID" value="OLF12026.1"/>
    <property type="molecule type" value="Genomic_DNA"/>
</dbReference>
<evidence type="ECO:0000256" key="1">
    <source>
        <dbReference type="ARBA" id="ARBA00012513"/>
    </source>
</evidence>
<evidence type="ECO:0000259" key="12">
    <source>
        <dbReference type="PROSITE" id="PS50011"/>
    </source>
</evidence>
<dbReference type="PROSITE" id="PS00108">
    <property type="entry name" value="PROTEIN_KINASE_ST"/>
    <property type="match status" value="1"/>
</dbReference>
<dbReference type="Gene3D" id="1.10.510.10">
    <property type="entry name" value="Transferase(Phosphotransferase) domain 1"/>
    <property type="match status" value="1"/>
</dbReference>
<evidence type="ECO:0000313" key="13">
    <source>
        <dbReference type="EMBL" id="OLF12026.1"/>
    </source>
</evidence>
<evidence type="ECO:0000256" key="7">
    <source>
        <dbReference type="ARBA" id="ARBA00022777"/>
    </source>
</evidence>
<evidence type="ECO:0000256" key="5">
    <source>
        <dbReference type="ARBA" id="ARBA00022737"/>
    </source>
</evidence>
<dbReference type="Gene3D" id="3.30.200.20">
    <property type="entry name" value="Phosphorylase Kinase, domain 1"/>
    <property type="match status" value="1"/>
</dbReference>
<dbReference type="SUPFAM" id="SSF56112">
    <property type="entry name" value="Protein kinase-like (PK-like)"/>
    <property type="match status" value="1"/>
</dbReference>
<dbReference type="EC" id="2.7.11.1" evidence="1"/>
<evidence type="ECO:0000256" key="4">
    <source>
        <dbReference type="ARBA" id="ARBA00022679"/>
    </source>
</evidence>
<dbReference type="PROSITE" id="PS00107">
    <property type="entry name" value="PROTEIN_KINASE_ATP"/>
    <property type="match status" value="1"/>
</dbReference>
<dbReference type="InterPro" id="IPR011009">
    <property type="entry name" value="Kinase-like_dom_sf"/>
</dbReference>